<organism evidence="1 2">
    <name type="scientific">Fimbriiglobus ruber</name>
    <dbReference type="NCBI Taxonomy" id="1908690"/>
    <lineage>
        <taxon>Bacteria</taxon>
        <taxon>Pseudomonadati</taxon>
        <taxon>Planctomycetota</taxon>
        <taxon>Planctomycetia</taxon>
        <taxon>Gemmatales</taxon>
        <taxon>Gemmataceae</taxon>
        <taxon>Fimbriiglobus</taxon>
    </lineage>
</organism>
<dbReference type="RefSeq" id="WP_238602926.1">
    <property type="nucleotide sequence ID" value="NZ_NIDE01000017.1"/>
</dbReference>
<accession>A0A225DGE2</accession>
<protein>
    <submittedName>
        <fullName evidence="1">Phage protein</fullName>
    </submittedName>
</protein>
<evidence type="ECO:0000313" key="2">
    <source>
        <dbReference type="Proteomes" id="UP000214646"/>
    </source>
</evidence>
<comment type="caution">
    <text evidence="1">The sequence shown here is derived from an EMBL/GenBank/DDBJ whole genome shotgun (WGS) entry which is preliminary data.</text>
</comment>
<dbReference type="Proteomes" id="UP000214646">
    <property type="component" value="Unassembled WGS sequence"/>
</dbReference>
<evidence type="ECO:0000313" key="1">
    <source>
        <dbReference type="EMBL" id="OWK35465.1"/>
    </source>
</evidence>
<keyword evidence="2" id="KW-1185">Reference proteome</keyword>
<reference evidence="2" key="1">
    <citation type="submission" date="2017-06" db="EMBL/GenBank/DDBJ databases">
        <title>Genome analysis of Fimbriiglobus ruber SP5, the first member of the order Planctomycetales with confirmed chitinolytic capability.</title>
        <authorList>
            <person name="Ravin N.V."/>
            <person name="Rakitin A.L."/>
            <person name="Ivanova A.A."/>
            <person name="Beletsky A.V."/>
            <person name="Kulichevskaya I.S."/>
            <person name="Mardanov A.V."/>
            <person name="Dedysh S.N."/>
        </authorList>
    </citation>
    <scope>NUCLEOTIDE SEQUENCE [LARGE SCALE GENOMIC DNA]</scope>
    <source>
        <strain evidence="2">SP5</strain>
    </source>
</reference>
<dbReference type="AlphaFoldDB" id="A0A225DGE2"/>
<name>A0A225DGE2_9BACT</name>
<dbReference type="EMBL" id="NIDE01000017">
    <property type="protein sequence ID" value="OWK35465.1"/>
    <property type="molecule type" value="Genomic_DNA"/>
</dbReference>
<gene>
    <name evidence="1" type="ORF">FRUB_08028</name>
</gene>
<sequence>MTEILCDFPIGKSKTCDRKLCDDCAHLIGPDLHYCSAHHQEWRAFRESGGLVRELENVEPFKGR</sequence>
<proteinExistence type="predicted"/>